<reference evidence="1" key="1">
    <citation type="submission" date="2021-05" db="EMBL/GenBank/DDBJ databases">
        <title>Novel Bacillus species.</title>
        <authorList>
            <person name="Liu G."/>
        </authorList>
    </citation>
    <scope>NUCLEOTIDE SEQUENCE</scope>
    <source>
        <strain evidence="1">FJAT-50051</strain>
    </source>
</reference>
<evidence type="ECO:0000313" key="1">
    <source>
        <dbReference type="EMBL" id="MBS4187033.1"/>
    </source>
</evidence>
<organism evidence="1">
    <name type="scientific">Neobacillus citreus</name>
    <dbReference type="NCBI Taxonomy" id="2833578"/>
    <lineage>
        <taxon>Bacteria</taxon>
        <taxon>Bacillati</taxon>
        <taxon>Bacillota</taxon>
        <taxon>Bacilli</taxon>
        <taxon>Bacillales</taxon>
        <taxon>Bacillaceae</taxon>
        <taxon>Neobacillus</taxon>
    </lineage>
</organism>
<gene>
    <name evidence="1" type="ORF">KHB02_37305</name>
</gene>
<dbReference type="EMBL" id="JAGYPE010000008">
    <property type="protein sequence ID" value="MBS4187033.1"/>
    <property type="molecule type" value="Genomic_DNA"/>
</dbReference>
<dbReference type="AlphaFoldDB" id="A0A942T8G8"/>
<sequence length="821" mass="84309">MNPSRNPFRRRRAGAPQRSGLRSALATLAAFAIAVSGLTLGTIAAEQTTAEPASAAVASAFDPGNIISDANFYNGSAMSASSVQSFLNSVAPNCKQQSGGPVCLKNFTQNVSTIKAVSGRCNAIAGGGKSAATIIAQVGAACGVSQKALIVLLEKEQGIISTSKPTNWMYQHATGFACPDTAPCDPAYRGFAQQVYAAALQFKRYQATPTSWAYQAGRNNAILYNPNSACGRKTVYIKNQATAGLYIYTPYTPNTAAMSNLYGTGDSCSAYGNRNFWRMYTDWFGSPTGGSSPIGSVDTVKAGFRQIVVSGWTADPDTTAAIKAQIYVDGKGKASIMASTKRADLAARLGANNTAHGYSTTLTGISPGKHNVCVFGINTGPGSNTLLECKDVTVSGGTPTGVIDAASAVAGTLTVRGWAIDRDSQSATQVQVRVGSKTLGTLTAGYAKAGLNSAMPGYGDNHAYSGSLKGFPGGNQTVTVYAKDLSNGKWVQIASKAVSQPTGYPWLAVDEVASKSPGKLTVRGWAIDPDTTGTVRVHFYLDGKALTSVAADQTKAGLNAAKPGYGDDHAYRLERSGITAGKHNLCIIAINQGPANSNASICKPFSTPTGKPKVTVDQAAAAGLGAVTVSGTAYDPDTTASLTMTYTVDGKRVATGKADRTASGFDKAHPGYGDAHGYQQKLTGVGPGTHTVCAIASNVGGGGGNTSTCAKVASSSGNPTLLLDEVSSPAAGQVRVRGWAIDPDTAASLRVHVYVDGKAAQSIAADQTKASLATVYGGYGADHAFSTTLTGRTSGTSQVCVYAINQGAGVNTSVCRSVTVK</sequence>
<proteinExistence type="predicted"/>
<protein>
    <submittedName>
        <fullName evidence="1">Uncharacterized protein</fullName>
    </submittedName>
</protein>
<accession>A0A942T8G8</accession>
<comment type="caution">
    <text evidence="1">The sequence shown here is derived from an EMBL/GenBank/DDBJ whole genome shotgun (WGS) entry which is preliminary data.</text>
</comment>
<name>A0A942T8G8_9BACI</name>